<feature type="region of interest" description="Disordered" evidence="1">
    <location>
        <begin position="58"/>
        <end position="81"/>
    </location>
</feature>
<protein>
    <submittedName>
        <fullName evidence="2">Uncharacterized protein</fullName>
    </submittedName>
</protein>
<dbReference type="Proteomes" id="UP000779900">
    <property type="component" value="Unassembled WGS sequence"/>
</dbReference>
<evidence type="ECO:0000256" key="1">
    <source>
        <dbReference type="SAM" id="MobiDB-lite"/>
    </source>
</evidence>
<evidence type="ECO:0000313" key="2">
    <source>
        <dbReference type="EMBL" id="MBM3331567.1"/>
    </source>
</evidence>
<comment type="caution">
    <text evidence="2">The sequence shown here is derived from an EMBL/GenBank/DDBJ whole genome shotgun (WGS) entry which is preliminary data.</text>
</comment>
<name>A0A937XEH0_UNCW3</name>
<proteinExistence type="predicted"/>
<accession>A0A937XEH0</accession>
<reference evidence="2" key="1">
    <citation type="submission" date="2019-03" db="EMBL/GenBank/DDBJ databases">
        <title>Lake Tanganyika Metagenome-Assembled Genomes (MAGs).</title>
        <authorList>
            <person name="Tran P."/>
        </authorList>
    </citation>
    <scope>NUCLEOTIDE SEQUENCE</scope>
    <source>
        <strain evidence="2">K_DeepCast_150m_m2_040</strain>
    </source>
</reference>
<gene>
    <name evidence="2" type="ORF">FJY68_06905</name>
</gene>
<dbReference type="EMBL" id="VGIR01000035">
    <property type="protein sequence ID" value="MBM3331567.1"/>
    <property type="molecule type" value="Genomic_DNA"/>
</dbReference>
<dbReference type="AlphaFoldDB" id="A0A937XEH0"/>
<organism evidence="2 3">
    <name type="scientific">candidate division WOR-3 bacterium</name>
    <dbReference type="NCBI Taxonomy" id="2052148"/>
    <lineage>
        <taxon>Bacteria</taxon>
        <taxon>Bacteria division WOR-3</taxon>
    </lineage>
</organism>
<sequence>MEPRIEVEVQVEIRRTTQLPTQRVTRRMVLLLVLPAELRSVLRTTHLRLHCGPQAPIRREMEAGNRDPTVQSPATGVESPEWENRALGLSRKLDAGDLQPQVFPWSSTSIRRDSIF</sequence>
<evidence type="ECO:0000313" key="3">
    <source>
        <dbReference type="Proteomes" id="UP000779900"/>
    </source>
</evidence>